<proteinExistence type="predicted"/>
<feature type="transmembrane region" description="Helical" evidence="1">
    <location>
        <begin position="6"/>
        <end position="23"/>
    </location>
</feature>
<evidence type="ECO:0000313" key="2">
    <source>
        <dbReference type="EMBL" id="QPJ63216.1"/>
    </source>
</evidence>
<keyword evidence="2" id="KW-0482">Metalloprotease</keyword>
<feature type="transmembrane region" description="Helical" evidence="1">
    <location>
        <begin position="74"/>
        <end position="97"/>
    </location>
</feature>
<keyword evidence="1" id="KW-1133">Transmembrane helix</keyword>
<feature type="transmembrane region" description="Helical" evidence="1">
    <location>
        <begin position="109"/>
        <end position="131"/>
    </location>
</feature>
<feature type="transmembrane region" description="Helical" evidence="1">
    <location>
        <begin position="431"/>
        <end position="450"/>
    </location>
</feature>
<dbReference type="Proteomes" id="UP000594688">
    <property type="component" value="Chromosome"/>
</dbReference>
<dbReference type="EMBL" id="CP048685">
    <property type="protein sequence ID" value="QPJ63216.1"/>
    <property type="molecule type" value="Genomic_DNA"/>
</dbReference>
<feature type="transmembrane region" description="Helical" evidence="1">
    <location>
        <begin position="171"/>
        <end position="189"/>
    </location>
</feature>
<dbReference type="PANTHER" id="PTHR36844">
    <property type="entry name" value="PROTEASE PRSW"/>
    <property type="match status" value="1"/>
</dbReference>
<evidence type="ECO:0000313" key="3">
    <source>
        <dbReference type="Proteomes" id="UP000594688"/>
    </source>
</evidence>
<feature type="transmembrane region" description="Helical" evidence="1">
    <location>
        <begin position="373"/>
        <end position="391"/>
    </location>
</feature>
<evidence type="ECO:0000256" key="1">
    <source>
        <dbReference type="SAM" id="Phobius"/>
    </source>
</evidence>
<feature type="transmembrane region" description="Helical" evidence="1">
    <location>
        <begin position="35"/>
        <end position="52"/>
    </location>
</feature>
<dbReference type="GO" id="GO:0006508">
    <property type="term" value="P:proteolysis"/>
    <property type="evidence" value="ECO:0007669"/>
    <property type="project" value="UniProtKB-KW"/>
</dbReference>
<dbReference type="GO" id="GO:0008237">
    <property type="term" value="F:metallopeptidase activity"/>
    <property type="evidence" value="ECO:0007669"/>
    <property type="project" value="UniProtKB-KW"/>
</dbReference>
<dbReference type="KEGG" id="nli:G3M70_15565"/>
<keyword evidence="1" id="KW-0812">Transmembrane</keyword>
<keyword evidence="1" id="KW-0472">Membrane</keyword>
<gene>
    <name evidence="2" type="ORF">G3M70_15565</name>
</gene>
<keyword evidence="2" id="KW-0645">Protease</keyword>
<keyword evidence="2" id="KW-0378">Hydrolase</keyword>
<sequence length="476" mass="54808">MAFFHLLYLAIGPGIALAIYLYYSDKWEPEPRWMVVKSFLLGGFAVFPSGYIEDTLRVAFELDRSGLAFGWDDVVYAFLVVALVEELCKVLFLKAFIYEDRQFNEPFDGIVYGGIMGCGFATFENIIYVFSYGHSVGILRMITAVPGHAFLGMILGYFIGTAKFSPNARRIFAGGTLLVILIHGLYDTIVFSGAQWSFVFLFGMVSLGIYFGLRAKKELSRHSKVIEFYRKNFWVIKEGIKSGPLLLKNIRNKLADGKLGPDDLVVDVDTGKQETIKEIFFRNIGKRRWVITRFPPFQQSLLKIVIFYIFTFGFYFYFWFYRTYRQVRNYKGCHVNPELRVMSLFIATLIPFYIFSRLLGEFKTPYSGYVAELFIYGFVSIAEGLFFWFLLKTLCKIIKKRCDALFNSYALASLFAVFSLLAKALPLNMTGYWAGEVILLGLQGGILAWVQKYMNQYWKLERKHWESATGEKHQGI</sequence>
<dbReference type="AlphaFoldDB" id="A0A7T0BYI8"/>
<feature type="transmembrane region" description="Helical" evidence="1">
    <location>
        <begin position="137"/>
        <end position="159"/>
    </location>
</feature>
<dbReference type="Pfam" id="PF13367">
    <property type="entry name" value="PrsW-protease"/>
    <property type="match status" value="1"/>
</dbReference>
<name>A0A7T0BYI8_9BACT</name>
<dbReference type="PANTHER" id="PTHR36844:SF1">
    <property type="entry name" value="PROTEASE PRSW"/>
    <property type="match status" value="1"/>
</dbReference>
<feature type="transmembrane region" description="Helical" evidence="1">
    <location>
        <begin position="301"/>
        <end position="320"/>
    </location>
</feature>
<reference evidence="2 3" key="1">
    <citation type="submission" date="2020-02" db="EMBL/GenBank/DDBJ databases">
        <title>Genomic and physiological characterization of two novel Nitrospinaceae genera.</title>
        <authorList>
            <person name="Mueller A.J."/>
            <person name="Jung M.-Y."/>
            <person name="Strachan C.R."/>
            <person name="Herbold C.W."/>
            <person name="Kirkegaard R.H."/>
            <person name="Daims H."/>
        </authorList>
    </citation>
    <scope>NUCLEOTIDE SEQUENCE [LARGE SCALE GENOMIC DNA]</scope>
    <source>
        <strain evidence="2">EB</strain>
    </source>
</reference>
<protein>
    <submittedName>
        <fullName evidence="2">PrsW family intramembrane metalloprotease</fullName>
    </submittedName>
</protein>
<accession>A0A7T0BYI8</accession>
<organism evidence="2 3">
    <name type="scientific">Candidatus Nitronauta litoralis</name>
    <dbReference type="NCBI Taxonomy" id="2705533"/>
    <lineage>
        <taxon>Bacteria</taxon>
        <taxon>Pseudomonadati</taxon>
        <taxon>Nitrospinota/Tectimicrobiota group</taxon>
        <taxon>Nitrospinota</taxon>
        <taxon>Nitrospinia</taxon>
        <taxon>Nitrospinales</taxon>
        <taxon>Nitrospinaceae</taxon>
        <taxon>Candidatus Nitronauta</taxon>
    </lineage>
</organism>
<feature type="transmembrane region" description="Helical" evidence="1">
    <location>
        <begin position="403"/>
        <end position="425"/>
    </location>
</feature>
<dbReference type="InterPro" id="IPR026898">
    <property type="entry name" value="PrsW"/>
</dbReference>